<dbReference type="SUPFAM" id="SSF53850">
    <property type="entry name" value="Periplasmic binding protein-like II"/>
    <property type="match status" value="1"/>
</dbReference>
<dbReference type="GO" id="GO:0015833">
    <property type="term" value="P:peptide transport"/>
    <property type="evidence" value="ECO:0007669"/>
    <property type="project" value="TreeGrafter"/>
</dbReference>
<dbReference type="AlphaFoldDB" id="A0A4Y3PW33"/>
<dbReference type="Pfam" id="PF12793">
    <property type="entry name" value="SgrR_N"/>
    <property type="match status" value="1"/>
</dbReference>
<dbReference type="InterPro" id="IPR039424">
    <property type="entry name" value="SBP_5"/>
</dbReference>
<dbReference type="PANTHER" id="PTHR30290">
    <property type="entry name" value="PERIPLASMIC BINDING COMPONENT OF ABC TRANSPORTER"/>
    <property type="match status" value="1"/>
</dbReference>
<name>A0A4Y3PW33_BREPA</name>
<gene>
    <name evidence="4" type="ORF">BPA01_53580</name>
</gene>
<reference evidence="4 5" key="1">
    <citation type="submission" date="2019-06" db="EMBL/GenBank/DDBJ databases">
        <title>Whole genome shotgun sequence of Brevibacillus parabrevis NBRC 12334.</title>
        <authorList>
            <person name="Hosoyama A."/>
            <person name="Uohara A."/>
            <person name="Ohji S."/>
            <person name="Ichikawa N."/>
        </authorList>
    </citation>
    <scope>NUCLEOTIDE SEQUENCE [LARGE SCALE GENOMIC DNA]</scope>
    <source>
        <strain evidence="4 5">NBRC 12334</strain>
    </source>
</reference>
<evidence type="ECO:0000259" key="2">
    <source>
        <dbReference type="Pfam" id="PF00496"/>
    </source>
</evidence>
<evidence type="ECO:0000313" key="5">
    <source>
        <dbReference type="Proteomes" id="UP000316882"/>
    </source>
</evidence>
<accession>A0A4Y3PW33</accession>
<dbReference type="STRING" id="54914.AV540_10090"/>
<dbReference type="Gene3D" id="3.10.105.10">
    <property type="entry name" value="Dipeptide-binding Protein, Domain 3"/>
    <property type="match status" value="1"/>
</dbReference>
<dbReference type="GO" id="GO:0003677">
    <property type="term" value="F:DNA binding"/>
    <property type="evidence" value="ECO:0007669"/>
    <property type="project" value="UniProtKB-KW"/>
</dbReference>
<sequence length="618" mass="70852">MVTVLYFLELRLFFQQEETAKPFPVTIEKLSGLWHCTPRNAKLIVRKLAEMGWIDWQPGLGRGNASVLTFLADADAILLAEGKQRMEQGDVTEAMELLNRFGKPAVKEQFMEWLSAELGYCTPSESNHYQDTLRFPVYRSIVTLDPAQVYYHFDAHLVRQLFNTLVHFDTDSRTIHPSIAHSWEMSADHKEWTFYLKKNVVFHHGRELTAHDVVFSLDRLRSHPEKYEASWMLGDIAQLEAVDARTVRILLQEPNYLFLRMLSTTPTSIVPAEIVLETAGEFGKNPIGTGPFQLVRLDEGICILEAFSGHFQGRPQLDRVEILLFPDLETGILHEPDWTSVMMSHGVATKAEALREAIIRDSRDWCDLETLFSCCNLLVFNQWKTGPQNHPKFRQALDLLIDREQMIAELGGDRVFPAKGFRPFSPQLATWSAERTPRPSAAQIAALLAESGYQGETLRMVMTSYHEPDALWIQARCKDYGIHLEIDVREPFEFANHDLLPEHDCQLFGNVFSHDEISELEMYLQKNYFLPSFDAPLAEAVHRETAALFREADESVRQQKLAHIEALIQENHAVLYLVQKKSQASFHKSVRGVTINPSGWLDFQKVWFHPHASQPVQQ</sequence>
<dbReference type="InterPro" id="IPR000914">
    <property type="entry name" value="SBP_5_dom"/>
</dbReference>
<keyword evidence="1" id="KW-0238">DNA-binding</keyword>
<dbReference type="GO" id="GO:1904680">
    <property type="term" value="F:peptide transmembrane transporter activity"/>
    <property type="evidence" value="ECO:0007669"/>
    <property type="project" value="TreeGrafter"/>
</dbReference>
<proteinExistence type="predicted"/>
<dbReference type="InterPro" id="IPR025370">
    <property type="entry name" value="SgrR_HTH_N"/>
</dbReference>
<keyword evidence="5" id="KW-1185">Reference proteome</keyword>
<dbReference type="Gene3D" id="3.40.190.10">
    <property type="entry name" value="Periplasmic binding protein-like II"/>
    <property type="match status" value="1"/>
</dbReference>
<dbReference type="EMBL" id="BJMH01000053">
    <property type="protein sequence ID" value="GEB35778.1"/>
    <property type="molecule type" value="Genomic_DNA"/>
</dbReference>
<comment type="caution">
    <text evidence="4">The sequence shown here is derived from an EMBL/GenBank/DDBJ whole genome shotgun (WGS) entry which is preliminary data.</text>
</comment>
<protein>
    <submittedName>
        <fullName evidence="4">Peptide-binding protein</fullName>
    </submittedName>
</protein>
<evidence type="ECO:0000313" key="4">
    <source>
        <dbReference type="EMBL" id="GEB35778.1"/>
    </source>
</evidence>
<dbReference type="RefSeq" id="WP_122965928.1">
    <property type="nucleotide sequence ID" value="NZ_BJMH01000053.1"/>
</dbReference>
<feature type="domain" description="Solute-binding protein family 5" evidence="2">
    <location>
        <begin position="174"/>
        <end position="492"/>
    </location>
</feature>
<evidence type="ECO:0000256" key="1">
    <source>
        <dbReference type="ARBA" id="ARBA00023125"/>
    </source>
</evidence>
<dbReference type="Pfam" id="PF00496">
    <property type="entry name" value="SBP_bac_5"/>
    <property type="match status" value="1"/>
</dbReference>
<dbReference type="Proteomes" id="UP000316882">
    <property type="component" value="Unassembled WGS sequence"/>
</dbReference>
<dbReference type="CDD" id="cd08507">
    <property type="entry name" value="PBP2_SgrR_like"/>
    <property type="match status" value="1"/>
</dbReference>
<evidence type="ECO:0000259" key="3">
    <source>
        <dbReference type="Pfam" id="PF12793"/>
    </source>
</evidence>
<dbReference type="PANTHER" id="PTHR30290:SF72">
    <property type="entry name" value="HTH-TYPE TRANSCRIPTIONAL REGULATOR SGRR"/>
    <property type="match status" value="1"/>
</dbReference>
<feature type="domain" description="Transcriptional regulator SgrR N-terminal HTH" evidence="3">
    <location>
        <begin position="17"/>
        <end position="108"/>
    </location>
</feature>
<organism evidence="4 5">
    <name type="scientific">Brevibacillus parabrevis</name>
    <dbReference type="NCBI Taxonomy" id="54914"/>
    <lineage>
        <taxon>Bacteria</taxon>
        <taxon>Bacillati</taxon>
        <taxon>Bacillota</taxon>
        <taxon>Bacilli</taxon>
        <taxon>Bacillales</taxon>
        <taxon>Paenibacillaceae</taxon>
        <taxon>Brevibacillus</taxon>
    </lineage>
</organism>